<evidence type="ECO:0000256" key="8">
    <source>
        <dbReference type="PIRNR" id="PIRNR016661"/>
    </source>
</evidence>
<comment type="similarity">
    <text evidence="2 8">Belongs to the BioY family.</text>
</comment>
<feature type="transmembrane region" description="Helical" evidence="9">
    <location>
        <begin position="119"/>
        <end position="142"/>
    </location>
</feature>
<dbReference type="PATRIC" id="fig|400772.4.peg.1609"/>
<organism evidence="11 12">
    <name type="scientific">Microbacterium ginsengisoli</name>
    <dbReference type="NCBI Taxonomy" id="400772"/>
    <lineage>
        <taxon>Bacteria</taxon>
        <taxon>Bacillati</taxon>
        <taxon>Actinomycetota</taxon>
        <taxon>Actinomycetes</taxon>
        <taxon>Micrococcales</taxon>
        <taxon>Microbacteriaceae</taxon>
        <taxon>Microbacterium</taxon>
    </lineage>
</organism>
<evidence type="ECO:0000256" key="3">
    <source>
        <dbReference type="ARBA" id="ARBA00022448"/>
    </source>
</evidence>
<dbReference type="STRING" id="400772.RR49_01589"/>
<feature type="transmembrane region" description="Helical" evidence="9">
    <location>
        <begin position="148"/>
        <end position="175"/>
    </location>
</feature>
<dbReference type="PIRSF" id="PIRSF016661">
    <property type="entry name" value="BioY"/>
    <property type="match status" value="1"/>
</dbReference>
<reference evidence="11 12" key="1">
    <citation type="submission" date="2015-02" db="EMBL/GenBank/DDBJ databases">
        <title>Draft genome sequences of ten Microbacterium spp. with emphasis on heavy metal contaminated environments.</title>
        <authorList>
            <person name="Corretto E."/>
        </authorList>
    </citation>
    <scope>NUCLEOTIDE SEQUENCE [LARGE SCALE GENOMIC DNA]</scope>
    <source>
        <strain evidence="11 12">DSM 18659</strain>
    </source>
</reference>
<sequence>MAATRRIDATDLARVAVFAALIAVLGLPGSINIGPVPITPQTLGVMLAGAILGPWLGALSVTVLLALVAVGLPLLAGGRGGFAVFVGPTVGYMLGWILGAIVIGLVVRIGGRIHWTTTIAGLLLGGIVAIYAVGVPFVALIVRIPLDAAAISSIAFIPGDLIKVAIATVVVLTLWRAYPRAFRLAPRPAPATTAVPVIADGQA</sequence>
<dbReference type="InterPro" id="IPR003784">
    <property type="entry name" value="BioY"/>
</dbReference>
<keyword evidence="7 8" id="KW-0472">Membrane</keyword>
<comment type="caution">
    <text evidence="11">The sequence shown here is derived from an EMBL/GenBank/DDBJ whole genome shotgun (WGS) entry which is preliminary data.</text>
</comment>
<keyword evidence="12" id="KW-1185">Reference proteome</keyword>
<keyword evidence="4 8" id="KW-1003">Cell membrane</keyword>
<keyword evidence="5 9" id="KW-0812">Transmembrane</keyword>
<name>A0A0F0LYV6_9MICO</name>
<evidence type="ECO:0000313" key="13">
    <source>
        <dbReference type="Proteomes" id="UP000257479"/>
    </source>
</evidence>
<dbReference type="Gene3D" id="1.10.1760.20">
    <property type="match status" value="1"/>
</dbReference>
<evidence type="ECO:0000256" key="1">
    <source>
        <dbReference type="ARBA" id="ARBA00004651"/>
    </source>
</evidence>
<dbReference type="AlphaFoldDB" id="A0A0F0LYV6"/>
<dbReference type="Proteomes" id="UP000033451">
    <property type="component" value="Unassembled WGS sequence"/>
</dbReference>
<feature type="transmembrane region" description="Helical" evidence="9">
    <location>
        <begin position="82"/>
        <end position="107"/>
    </location>
</feature>
<dbReference type="GO" id="GO:0015225">
    <property type="term" value="F:biotin transmembrane transporter activity"/>
    <property type="evidence" value="ECO:0007669"/>
    <property type="project" value="UniProtKB-UniRule"/>
</dbReference>
<evidence type="ECO:0000313" key="10">
    <source>
        <dbReference type="EMBL" id="HAN23460.1"/>
    </source>
</evidence>
<evidence type="ECO:0000256" key="4">
    <source>
        <dbReference type="ARBA" id="ARBA00022475"/>
    </source>
</evidence>
<evidence type="ECO:0000256" key="5">
    <source>
        <dbReference type="ARBA" id="ARBA00022692"/>
    </source>
</evidence>
<protein>
    <recommendedName>
        <fullName evidence="8">Biotin transporter</fullName>
    </recommendedName>
</protein>
<keyword evidence="3 8" id="KW-0813">Transport</keyword>
<reference evidence="10 13" key="2">
    <citation type="journal article" date="2018" name="Nat. Biotechnol.">
        <title>A standardized bacterial taxonomy based on genome phylogeny substantially revises the tree of life.</title>
        <authorList>
            <person name="Parks D.H."/>
            <person name="Chuvochina M."/>
            <person name="Waite D.W."/>
            <person name="Rinke C."/>
            <person name="Skarshewski A."/>
            <person name="Chaumeil P.A."/>
            <person name="Hugenholtz P."/>
        </authorList>
    </citation>
    <scope>NUCLEOTIDE SEQUENCE [LARGE SCALE GENOMIC DNA]</scope>
    <source>
        <strain evidence="10">UBA9152</strain>
    </source>
</reference>
<dbReference type="Pfam" id="PF02632">
    <property type="entry name" value="BioY"/>
    <property type="match status" value="1"/>
</dbReference>
<dbReference type="Proteomes" id="UP000257479">
    <property type="component" value="Unassembled WGS sequence"/>
</dbReference>
<accession>A0A0F0LYV6</accession>
<dbReference type="EMBL" id="DMNG01000043">
    <property type="protein sequence ID" value="HAN23460.1"/>
    <property type="molecule type" value="Genomic_DNA"/>
</dbReference>
<dbReference type="EMBL" id="JYIY01000073">
    <property type="protein sequence ID" value="KJL36576.1"/>
    <property type="molecule type" value="Genomic_DNA"/>
</dbReference>
<dbReference type="GO" id="GO:0005886">
    <property type="term" value="C:plasma membrane"/>
    <property type="evidence" value="ECO:0007669"/>
    <property type="project" value="UniProtKB-SubCell"/>
</dbReference>
<gene>
    <name evidence="11" type="primary">bioY</name>
    <name evidence="10" type="ORF">DCP95_02680</name>
    <name evidence="11" type="ORF">RR49_01589</name>
</gene>
<dbReference type="PANTHER" id="PTHR34295">
    <property type="entry name" value="BIOTIN TRANSPORTER BIOY"/>
    <property type="match status" value="1"/>
</dbReference>
<evidence type="ECO:0000256" key="7">
    <source>
        <dbReference type="ARBA" id="ARBA00023136"/>
    </source>
</evidence>
<dbReference type="PANTHER" id="PTHR34295:SF4">
    <property type="entry name" value="BIOTIN TRANSPORTER BIOY-RELATED"/>
    <property type="match status" value="1"/>
</dbReference>
<dbReference type="RefSeq" id="WP_045247514.1">
    <property type="nucleotide sequence ID" value="NZ_DAIQHQ010000003.1"/>
</dbReference>
<dbReference type="OrthoDB" id="9803495at2"/>
<proteinExistence type="inferred from homology"/>
<evidence type="ECO:0000256" key="2">
    <source>
        <dbReference type="ARBA" id="ARBA00010692"/>
    </source>
</evidence>
<keyword evidence="6 9" id="KW-1133">Transmembrane helix</keyword>
<feature type="transmembrane region" description="Helical" evidence="9">
    <location>
        <begin position="43"/>
        <end position="76"/>
    </location>
</feature>
<evidence type="ECO:0000313" key="12">
    <source>
        <dbReference type="Proteomes" id="UP000033451"/>
    </source>
</evidence>
<evidence type="ECO:0000256" key="6">
    <source>
        <dbReference type="ARBA" id="ARBA00022989"/>
    </source>
</evidence>
<comment type="subcellular location">
    <subcellularLocation>
        <location evidence="1 8">Cell membrane</location>
        <topology evidence="1 8">Multi-pass membrane protein</topology>
    </subcellularLocation>
</comment>
<evidence type="ECO:0000313" key="11">
    <source>
        <dbReference type="EMBL" id="KJL36576.1"/>
    </source>
</evidence>
<feature type="transmembrane region" description="Helical" evidence="9">
    <location>
        <begin position="12"/>
        <end position="31"/>
    </location>
</feature>
<evidence type="ECO:0000256" key="9">
    <source>
        <dbReference type="SAM" id="Phobius"/>
    </source>
</evidence>